<dbReference type="Proteomes" id="UP000247409">
    <property type="component" value="Unassembled WGS sequence"/>
</dbReference>
<organism evidence="3 4">
    <name type="scientific">Gracilariopsis chorda</name>
    <dbReference type="NCBI Taxonomy" id="448386"/>
    <lineage>
        <taxon>Eukaryota</taxon>
        <taxon>Rhodophyta</taxon>
        <taxon>Florideophyceae</taxon>
        <taxon>Rhodymeniophycidae</taxon>
        <taxon>Gracilariales</taxon>
        <taxon>Gracilariaceae</taxon>
        <taxon>Gracilariopsis</taxon>
    </lineage>
</organism>
<dbReference type="AlphaFoldDB" id="A0A2V3IJJ0"/>
<proteinExistence type="predicted"/>
<feature type="compositionally biased region" description="Low complexity" evidence="1">
    <location>
        <begin position="9"/>
        <end position="32"/>
    </location>
</feature>
<keyword evidence="4" id="KW-1185">Reference proteome</keyword>
<reference evidence="3 4" key="1">
    <citation type="journal article" date="2018" name="Mol. Biol. Evol.">
        <title>Analysis of the draft genome of the red seaweed Gracilariopsis chorda provides insights into genome size evolution in Rhodophyta.</title>
        <authorList>
            <person name="Lee J."/>
            <person name="Yang E.C."/>
            <person name="Graf L."/>
            <person name="Yang J.H."/>
            <person name="Qiu H."/>
            <person name="Zel Zion U."/>
            <person name="Chan C.X."/>
            <person name="Stephens T.G."/>
            <person name="Weber A.P.M."/>
            <person name="Boo G.H."/>
            <person name="Boo S.M."/>
            <person name="Kim K.M."/>
            <person name="Shin Y."/>
            <person name="Jung M."/>
            <person name="Lee S.J."/>
            <person name="Yim H.S."/>
            <person name="Lee J.H."/>
            <person name="Bhattacharya D."/>
            <person name="Yoon H.S."/>
        </authorList>
    </citation>
    <scope>NUCLEOTIDE SEQUENCE [LARGE SCALE GENOMIC DNA]</scope>
    <source>
        <strain evidence="3 4">SKKU-2015</strain>
        <tissue evidence="3">Whole body</tissue>
    </source>
</reference>
<evidence type="ECO:0000313" key="3">
    <source>
        <dbReference type="EMBL" id="PXF42265.1"/>
    </source>
</evidence>
<dbReference type="Pfam" id="PF04784">
    <property type="entry name" value="DUF547"/>
    <property type="match status" value="1"/>
</dbReference>
<name>A0A2V3IJJ0_9FLOR</name>
<evidence type="ECO:0000313" key="4">
    <source>
        <dbReference type="Proteomes" id="UP000247409"/>
    </source>
</evidence>
<feature type="region of interest" description="Disordered" evidence="1">
    <location>
        <begin position="1"/>
        <end position="44"/>
    </location>
</feature>
<evidence type="ECO:0000256" key="1">
    <source>
        <dbReference type="SAM" id="MobiDB-lite"/>
    </source>
</evidence>
<dbReference type="EMBL" id="NBIV01000169">
    <property type="protein sequence ID" value="PXF42265.1"/>
    <property type="molecule type" value="Genomic_DNA"/>
</dbReference>
<dbReference type="PANTHER" id="PTHR46361">
    <property type="entry name" value="ELECTRON CARRIER/ PROTEIN DISULFIDE OXIDOREDUCTASE"/>
    <property type="match status" value="1"/>
</dbReference>
<feature type="compositionally biased region" description="Basic residues" evidence="1">
    <location>
        <begin position="109"/>
        <end position="127"/>
    </location>
</feature>
<protein>
    <recommendedName>
        <fullName evidence="2">DUF547 domain-containing protein</fullName>
    </recommendedName>
</protein>
<dbReference type="OrthoDB" id="418495at2759"/>
<dbReference type="InterPro" id="IPR006869">
    <property type="entry name" value="DUF547"/>
</dbReference>
<dbReference type="STRING" id="448386.A0A2V3IJJ0"/>
<feature type="region of interest" description="Disordered" evidence="1">
    <location>
        <begin position="91"/>
        <end position="165"/>
    </location>
</feature>
<feature type="compositionally biased region" description="Basic and acidic residues" evidence="1">
    <location>
        <begin position="91"/>
        <end position="102"/>
    </location>
</feature>
<feature type="domain" description="DUF547" evidence="2">
    <location>
        <begin position="243"/>
        <end position="369"/>
    </location>
</feature>
<accession>A0A2V3IJJ0</accession>
<gene>
    <name evidence="3" type="ORF">BWQ96_07984</name>
</gene>
<evidence type="ECO:0000259" key="2">
    <source>
        <dbReference type="Pfam" id="PF04784"/>
    </source>
</evidence>
<sequence>MSPNKRARSVTPVTTDSPTPKADAFSTRSQRLPPSPPLQNPSSSSALINSLRARYRDAVATLFGTHPRVLNAPCYMSANLLDALRPLTEQQPRHLDTPDDHVAPALSTRSRKRRATEHHTLTSKRQRMSSVSAHTHVTDQVVPTSATPSQPHPQPPHPAQRTPRCDSSVQCSCLDTMWTSTGIGPALMLRSAEELSERIMKLYARAIDTETNNVHYASLAKSPHFHQYLVSACKLRYFNPLLLNHNERKAFFLNIYNSLMIHAIVVMKRPKTKFERISLYNIATYNIGGRLYSLNMIEHGVLRANRPGCGPFAQPHFADNDARIQCCLPAVDPRVHFALNCGAKSCPAVRFYSASTLDSTLDLATRSYLQDIEVDAEAKVVTMPKLLHWYKCDFSDSGNLDDVLNWTMPYLEDEKRLALTRLMKEKKDDGVSVKIVFAHYDWSVNETAAPGNAD</sequence>
<dbReference type="PANTHER" id="PTHR46361:SF3">
    <property type="entry name" value="ELECTRON CARRIER_ PROTEIN DISULFIDE OXIDOREDUCTASE"/>
    <property type="match status" value="1"/>
</dbReference>
<comment type="caution">
    <text evidence="3">The sequence shown here is derived from an EMBL/GenBank/DDBJ whole genome shotgun (WGS) entry which is preliminary data.</text>
</comment>